<evidence type="ECO:0000313" key="2">
    <source>
        <dbReference type="EMBL" id="MBB6521475.1"/>
    </source>
</evidence>
<gene>
    <name evidence="2" type="ORF">HNR48_001753</name>
</gene>
<feature type="transmembrane region" description="Helical" evidence="1">
    <location>
        <begin position="165"/>
        <end position="183"/>
    </location>
</feature>
<evidence type="ECO:0000256" key="1">
    <source>
        <dbReference type="SAM" id="Phobius"/>
    </source>
</evidence>
<dbReference type="InParanoid" id="A0A7X0MVU0"/>
<evidence type="ECO:0000313" key="3">
    <source>
        <dbReference type="Proteomes" id="UP000528457"/>
    </source>
</evidence>
<keyword evidence="1" id="KW-0472">Membrane</keyword>
<feature type="transmembrane region" description="Helical" evidence="1">
    <location>
        <begin position="128"/>
        <end position="153"/>
    </location>
</feature>
<dbReference type="AlphaFoldDB" id="A0A7X0MVU0"/>
<dbReference type="RefSeq" id="WP_166848404.1">
    <property type="nucleotide sequence ID" value="NZ_JAAONY010000001.1"/>
</dbReference>
<comment type="caution">
    <text evidence="2">The sequence shown here is derived from an EMBL/GenBank/DDBJ whole genome shotgun (WGS) entry which is preliminary data.</text>
</comment>
<organism evidence="2 3">
    <name type="scientific">Pseudoteredinibacter isoporae</name>
    <dbReference type="NCBI Taxonomy" id="570281"/>
    <lineage>
        <taxon>Bacteria</taxon>
        <taxon>Pseudomonadati</taxon>
        <taxon>Pseudomonadota</taxon>
        <taxon>Gammaproteobacteria</taxon>
        <taxon>Cellvibrionales</taxon>
        <taxon>Cellvibrionaceae</taxon>
        <taxon>Pseudoteredinibacter</taxon>
    </lineage>
</organism>
<proteinExistence type="predicted"/>
<accession>A0A7X0MVU0</accession>
<dbReference type="Proteomes" id="UP000528457">
    <property type="component" value="Unassembled WGS sequence"/>
</dbReference>
<keyword evidence="1" id="KW-1133">Transmembrane helix</keyword>
<keyword evidence="1" id="KW-0812">Transmembrane</keyword>
<keyword evidence="3" id="KW-1185">Reference proteome</keyword>
<feature type="transmembrane region" description="Helical" evidence="1">
    <location>
        <begin position="12"/>
        <end position="36"/>
    </location>
</feature>
<reference evidence="2 3" key="1">
    <citation type="submission" date="2020-08" db="EMBL/GenBank/DDBJ databases">
        <title>Genomic Encyclopedia of Type Strains, Phase IV (KMG-IV): sequencing the most valuable type-strain genomes for metagenomic binning, comparative biology and taxonomic classification.</title>
        <authorList>
            <person name="Goeker M."/>
        </authorList>
    </citation>
    <scope>NUCLEOTIDE SEQUENCE [LARGE SCALE GENOMIC DNA]</scope>
    <source>
        <strain evidence="2 3">DSM 22368</strain>
    </source>
</reference>
<name>A0A7X0MVU0_9GAMM</name>
<dbReference type="EMBL" id="JACHHT010000001">
    <property type="protein sequence ID" value="MBB6521475.1"/>
    <property type="molecule type" value="Genomic_DNA"/>
</dbReference>
<sequence>MKSKHRLAWMKWHAYLACFFLPLALLYTVTGTLYMLDLHGSNREEIKIELNNVQSWPEEENAAYQLASEYLPQEYGAISGKYFSFGGGHSWYGFNREVLLLTEKKTLEVHIHGWWKKLIMIHKGHAHIGFWIVGIALGLSLFFSLLSGVVLAYSNPRYRLVANRCMALGTVLLVALYFAPIHQTAL</sequence>
<protein>
    <recommendedName>
        <fullName evidence="4">PepSY-associated TM region</fullName>
    </recommendedName>
</protein>
<evidence type="ECO:0008006" key="4">
    <source>
        <dbReference type="Google" id="ProtNLM"/>
    </source>
</evidence>